<name>A0A7I8VWL1_9ANNE</name>
<dbReference type="Pfam" id="PF00882">
    <property type="entry name" value="Zn_dep_PLPC"/>
    <property type="match status" value="1"/>
</dbReference>
<proteinExistence type="inferred from homology"/>
<protein>
    <recommendedName>
        <fullName evidence="4">Phosphatidylinositol-glycan-specific phospholipase D</fullName>
        <ecNumber evidence="3">3.1.4.50</ecNumber>
    </recommendedName>
    <alternativeName>
        <fullName evidence="10">Glycosyl-phosphatidylinositol-specific phospholipase D</fullName>
    </alternativeName>
</protein>
<dbReference type="Proteomes" id="UP000549394">
    <property type="component" value="Unassembled WGS sequence"/>
</dbReference>
<dbReference type="InterPro" id="IPR001028">
    <property type="entry name" value="Gprt_PLipase_D"/>
</dbReference>
<evidence type="ECO:0000256" key="11">
    <source>
        <dbReference type="ARBA" id="ARBA00093237"/>
    </source>
</evidence>
<dbReference type="GO" id="GO:0005615">
    <property type="term" value="C:extracellular space"/>
    <property type="evidence" value="ECO:0007669"/>
    <property type="project" value="TreeGrafter"/>
</dbReference>
<dbReference type="Gene3D" id="2.130.10.130">
    <property type="entry name" value="Integrin alpha, N-terminal"/>
    <property type="match status" value="3"/>
</dbReference>
<evidence type="ECO:0000256" key="10">
    <source>
        <dbReference type="ARBA" id="ARBA00029753"/>
    </source>
</evidence>
<keyword evidence="9" id="KW-0325">Glycoprotein</keyword>
<evidence type="ECO:0000256" key="7">
    <source>
        <dbReference type="ARBA" id="ARBA00022737"/>
    </source>
</evidence>
<dbReference type="SUPFAM" id="SSF69318">
    <property type="entry name" value="Integrin alpha N-terminal domain"/>
    <property type="match status" value="2"/>
</dbReference>
<gene>
    <name evidence="15" type="ORF">DGYR_LOCUS8078</name>
</gene>
<feature type="repeat" description="FG-GAP" evidence="12">
    <location>
        <begin position="447"/>
        <end position="508"/>
    </location>
</feature>
<feature type="repeat" description="FG-GAP" evidence="12">
    <location>
        <begin position="378"/>
        <end position="439"/>
    </location>
</feature>
<organism evidence="15 16">
    <name type="scientific">Dimorphilus gyrociliatus</name>
    <dbReference type="NCBI Taxonomy" id="2664684"/>
    <lineage>
        <taxon>Eukaryota</taxon>
        <taxon>Metazoa</taxon>
        <taxon>Spiralia</taxon>
        <taxon>Lophotrochozoa</taxon>
        <taxon>Annelida</taxon>
        <taxon>Polychaeta</taxon>
        <taxon>Polychaeta incertae sedis</taxon>
        <taxon>Dinophilidae</taxon>
        <taxon>Dimorphilus</taxon>
    </lineage>
</organism>
<keyword evidence="7" id="KW-0677">Repeat</keyword>
<evidence type="ECO:0000256" key="5">
    <source>
        <dbReference type="ARBA" id="ARBA00022525"/>
    </source>
</evidence>
<dbReference type="InterPro" id="IPR029002">
    <property type="entry name" value="PLPC/GPLD1"/>
</dbReference>
<dbReference type="SMART" id="SM00191">
    <property type="entry name" value="Int_alpha"/>
    <property type="match status" value="4"/>
</dbReference>
<dbReference type="PROSITE" id="PS51470">
    <property type="entry name" value="FG_GAP"/>
    <property type="match status" value="3"/>
</dbReference>
<keyword evidence="16" id="KW-1185">Reference proteome</keyword>
<evidence type="ECO:0000256" key="4">
    <source>
        <dbReference type="ARBA" id="ARBA00015988"/>
    </source>
</evidence>
<dbReference type="PANTHER" id="PTHR23221:SF7">
    <property type="entry name" value="PHOSPHATIDYLINOSITOL-GLYCAN-SPECIFIC PHOSPHOLIPASE D"/>
    <property type="match status" value="1"/>
</dbReference>
<feature type="repeat" description="FG-GAP" evidence="12">
    <location>
        <begin position="509"/>
        <end position="569"/>
    </location>
</feature>
<evidence type="ECO:0000313" key="16">
    <source>
        <dbReference type="Proteomes" id="UP000549394"/>
    </source>
</evidence>
<feature type="chain" id="PRO_5029561690" description="Phosphatidylinositol-glycan-specific phospholipase D" evidence="13">
    <location>
        <begin position="24"/>
        <end position="848"/>
    </location>
</feature>
<accession>A0A7I8VWL1</accession>
<dbReference type="InterPro" id="IPR013517">
    <property type="entry name" value="FG-GAP"/>
</dbReference>
<comment type="similarity">
    <text evidence="2">Belongs to the GPLD1 family.</text>
</comment>
<evidence type="ECO:0000256" key="13">
    <source>
        <dbReference type="SAM" id="SignalP"/>
    </source>
</evidence>
<keyword evidence="6 13" id="KW-0732">Signal</keyword>
<dbReference type="GO" id="GO:0004621">
    <property type="term" value="F:glycosylphosphatidylinositol phospholipase D activity"/>
    <property type="evidence" value="ECO:0007669"/>
    <property type="project" value="UniProtKB-EC"/>
</dbReference>
<dbReference type="Pfam" id="PF01839">
    <property type="entry name" value="FG-GAP"/>
    <property type="match status" value="3"/>
</dbReference>
<dbReference type="InterPro" id="IPR013519">
    <property type="entry name" value="Int_alpha_beta-p"/>
</dbReference>
<evidence type="ECO:0000313" key="15">
    <source>
        <dbReference type="EMBL" id="CAD5119903.1"/>
    </source>
</evidence>
<evidence type="ECO:0000256" key="8">
    <source>
        <dbReference type="ARBA" id="ARBA00022801"/>
    </source>
</evidence>
<comment type="subcellular location">
    <subcellularLocation>
        <location evidence="1">Secreted</location>
    </subcellularLocation>
</comment>
<evidence type="ECO:0000256" key="12">
    <source>
        <dbReference type="PROSITE-ProRule" id="PRU00803"/>
    </source>
</evidence>
<comment type="caution">
    <text evidence="15">The sequence shown here is derived from an EMBL/GenBank/DDBJ whole genome shotgun (WGS) entry which is preliminary data.</text>
</comment>
<evidence type="ECO:0000256" key="6">
    <source>
        <dbReference type="ARBA" id="ARBA00022729"/>
    </source>
</evidence>
<evidence type="ECO:0000256" key="2">
    <source>
        <dbReference type="ARBA" id="ARBA00008652"/>
    </source>
</evidence>
<keyword evidence="5" id="KW-0964">Secreted</keyword>
<sequence length="848" mass="94858">MRIRMNIHNIILLFSTFLGVSQMCGITTHIETGYRAKEYIDLSINGLDFKEIIEKHDDAFQAGCPFPDAMYPGLCYDGMFHSIAEDTHWTPIMNATINFLRNLPQPWTNDTEKFLSFILGIFQHQIADVNWHSLGITQGFIRTMSKVNYHNQYGPAHSDADFGGDVVNVYNLDTSYIDPTDQWYVPDKDMERVYEEFYGYKKVNSTVISDCAELLFLGRLGEHIGAIEVLYPEYAEASPFLVDEMSSFFLGGLDDMAAWVTQTWKRAQHMMEQGTDKCEITPEKDNPIHMRCPDIDGKLSEMSTVKDTQKFRDVPILESKFIKHFVQKYRNDIHREESERGTYFHLSPNLQKLVKKANKEKAQVKTRSSKQKDASVIKPNFFLTTNNLYSKLGSNIVKGDLNNDGFQDLVITAPEFSLKGNYQVGRVYILYGSRSGIVHKTIDIDNIANVTLTGSQENGRFGKGVAIVDLNADGKNDLAVSAPSVGLGAIQYQGEVYIFLGTDSAISEIPDITLKCNEKYCNMGEYLAAGDVDGDDFDDLIIGSPRAPAGGEQRGFVSAVLSNKALAKEKLDSFDIRNSLWSVRGNQDYEWFGEGVKVEKHGESTLLLIPSPTWRICSQENCEFDPEDIESVGRLTIFECPLSSAGPRQIINGTQKFNMLGRDIALGNPYINQSNSFLAVASPLSTIEGKIDDLPETFIQAGKIDIYNASDMEVHTTISGDREISRHGHTLLMEDINNDEKSDLIISSHLRSDDYDFIEGVDEGRIYIFLGGSSFPIGNFTQDCDDYIDSPCLKENADFILSGGEDKSRFSKAITVVGRGQKQLIVGMPTSNQGGRQSGKIAVFNFEI</sequence>
<reference evidence="15 16" key="1">
    <citation type="submission" date="2020-08" db="EMBL/GenBank/DDBJ databases">
        <authorList>
            <person name="Hejnol A."/>
        </authorList>
    </citation>
    <scope>NUCLEOTIDE SEQUENCE [LARGE SCALE GENOMIC DNA]</scope>
</reference>
<evidence type="ECO:0000256" key="1">
    <source>
        <dbReference type="ARBA" id="ARBA00004613"/>
    </source>
</evidence>
<evidence type="ECO:0000259" key="14">
    <source>
        <dbReference type="Pfam" id="PF00882"/>
    </source>
</evidence>
<dbReference type="GO" id="GO:0031012">
    <property type="term" value="C:extracellular matrix"/>
    <property type="evidence" value="ECO:0007669"/>
    <property type="project" value="TreeGrafter"/>
</dbReference>
<dbReference type="EC" id="3.1.4.50" evidence="3"/>
<keyword evidence="8" id="KW-0378">Hydrolase</keyword>
<evidence type="ECO:0000256" key="3">
    <source>
        <dbReference type="ARBA" id="ARBA00012284"/>
    </source>
</evidence>
<feature type="domain" description="Phospholipase C/D" evidence="14">
    <location>
        <begin position="28"/>
        <end position="215"/>
    </location>
</feature>
<dbReference type="PANTHER" id="PTHR23221">
    <property type="entry name" value="GLYCOSYLPHOSPHATIDYLINOSITOL PHOSPHOLIPASE D"/>
    <property type="match status" value="1"/>
</dbReference>
<dbReference type="OrthoDB" id="5317514at2759"/>
<dbReference type="InterPro" id="IPR028994">
    <property type="entry name" value="Integrin_alpha_N"/>
</dbReference>
<comment type="catalytic activity">
    <reaction evidence="11">
        <text>a 6-(alpha-D-glucosaminyl)-1-(1,2-diacyl-sn-glycero-3-phospho)-1D-myo-inositol + H2O = 6-(alpha-D-glucosaminyl)-1D-myo-inositol + a 1,2-diacyl-sn-glycero-3-phosphate + H(+)</text>
        <dbReference type="Rhea" id="RHEA:10832"/>
        <dbReference type="ChEBI" id="CHEBI:15377"/>
        <dbReference type="ChEBI" id="CHEBI:15378"/>
        <dbReference type="ChEBI" id="CHEBI:57997"/>
        <dbReference type="ChEBI" id="CHEBI:58608"/>
        <dbReference type="ChEBI" id="CHEBI:58700"/>
        <dbReference type="EC" id="3.1.4.50"/>
    </reaction>
</comment>
<evidence type="ECO:0000256" key="9">
    <source>
        <dbReference type="ARBA" id="ARBA00023180"/>
    </source>
</evidence>
<dbReference type="PRINTS" id="PR00718">
    <property type="entry name" value="PHPHLIPASED"/>
</dbReference>
<dbReference type="AlphaFoldDB" id="A0A7I8VWL1"/>
<dbReference type="EMBL" id="CAJFCJ010000011">
    <property type="protein sequence ID" value="CAD5119903.1"/>
    <property type="molecule type" value="Genomic_DNA"/>
</dbReference>
<feature type="signal peptide" evidence="13">
    <location>
        <begin position="1"/>
        <end position="23"/>
    </location>
</feature>